<dbReference type="GO" id="GO:0046872">
    <property type="term" value="F:metal ion binding"/>
    <property type="evidence" value="ECO:0007669"/>
    <property type="project" value="UniProtKB-KW"/>
</dbReference>
<evidence type="ECO:0000313" key="3">
    <source>
        <dbReference type="EMBL" id="MBB4734586.1"/>
    </source>
</evidence>
<dbReference type="PANTHER" id="PTHR11014:SF63">
    <property type="entry name" value="METALLOPEPTIDASE, PUTATIVE (AFU_ORTHOLOGUE AFUA_6G09600)-RELATED"/>
    <property type="match status" value="1"/>
</dbReference>
<dbReference type="SUPFAM" id="SSF55031">
    <property type="entry name" value="Bacterial exopeptidase dimerisation domain"/>
    <property type="match status" value="1"/>
</dbReference>
<dbReference type="GO" id="GO:0016787">
    <property type="term" value="F:hydrolase activity"/>
    <property type="evidence" value="ECO:0007669"/>
    <property type="project" value="UniProtKB-KW"/>
</dbReference>
<dbReference type="InterPro" id="IPR017439">
    <property type="entry name" value="Amidohydrolase"/>
</dbReference>
<evidence type="ECO:0000256" key="2">
    <source>
        <dbReference type="SAM" id="MobiDB-lite"/>
    </source>
</evidence>
<dbReference type="InterPro" id="IPR002933">
    <property type="entry name" value="Peptidase_M20"/>
</dbReference>
<feature type="binding site" evidence="1">
    <location>
        <position position="168"/>
    </location>
    <ligand>
        <name>Mn(2+)</name>
        <dbReference type="ChEBI" id="CHEBI:29035"/>
        <label>2</label>
    </ligand>
</feature>
<feature type="binding site" evidence="1">
    <location>
        <position position="121"/>
    </location>
    <ligand>
        <name>Mn(2+)</name>
        <dbReference type="ChEBI" id="CHEBI:29035"/>
        <label>2</label>
    </ligand>
</feature>
<dbReference type="NCBIfam" id="TIGR01891">
    <property type="entry name" value="amidohydrolases"/>
    <property type="match status" value="1"/>
</dbReference>
<dbReference type="Pfam" id="PF01546">
    <property type="entry name" value="Peptidase_M20"/>
    <property type="match status" value="1"/>
</dbReference>
<protein>
    <submittedName>
        <fullName evidence="3">Amidohydrolase</fullName>
        <ecNumber evidence="3">3.5.1.-</ecNumber>
    </submittedName>
</protein>
<feature type="binding site" evidence="1">
    <location>
        <position position="391"/>
    </location>
    <ligand>
        <name>Mn(2+)</name>
        <dbReference type="ChEBI" id="CHEBI:29035"/>
        <label>2</label>
    </ligand>
</feature>
<organism evidence="3 4">
    <name type="scientific">Micrococcus cohnii</name>
    <dbReference type="NCBI Taxonomy" id="993416"/>
    <lineage>
        <taxon>Bacteria</taxon>
        <taxon>Bacillati</taxon>
        <taxon>Actinomycetota</taxon>
        <taxon>Actinomycetes</taxon>
        <taxon>Micrococcales</taxon>
        <taxon>Micrococcaceae</taxon>
        <taxon>Micrococcus</taxon>
    </lineage>
</organism>
<dbReference type="PANTHER" id="PTHR11014">
    <property type="entry name" value="PEPTIDASE M20 FAMILY MEMBER"/>
    <property type="match status" value="1"/>
</dbReference>
<reference evidence="3 4" key="1">
    <citation type="submission" date="2020-08" db="EMBL/GenBank/DDBJ databases">
        <title>Sequencing the genomes of 1000 actinobacteria strains.</title>
        <authorList>
            <person name="Klenk H.-P."/>
        </authorList>
    </citation>
    <scope>NUCLEOTIDE SEQUENCE [LARGE SCALE GENOMIC DNA]</scope>
    <source>
        <strain evidence="3 4">DSM 23974</strain>
    </source>
</reference>
<feature type="compositionally biased region" description="Low complexity" evidence="2">
    <location>
        <begin position="1"/>
        <end position="18"/>
    </location>
</feature>
<dbReference type="PIRSF" id="PIRSF005962">
    <property type="entry name" value="Pept_M20D_amidohydro"/>
    <property type="match status" value="1"/>
</dbReference>
<proteinExistence type="predicted"/>
<dbReference type="Gene3D" id="3.30.70.360">
    <property type="match status" value="1"/>
</dbReference>
<keyword evidence="4" id="KW-1185">Reference proteome</keyword>
<gene>
    <name evidence="3" type="ORF">HDA30_000094</name>
</gene>
<evidence type="ECO:0000313" key="4">
    <source>
        <dbReference type="Proteomes" id="UP000540191"/>
    </source>
</evidence>
<feature type="binding site" evidence="1">
    <location>
        <position position="119"/>
    </location>
    <ligand>
        <name>Mn(2+)</name>
        <dbReference type="ChEBI" id="CHEBI:29035"/>
        <label>2</label>
    </ligand>
</feature>
<dbReference type="SUPFAM" id="SSF53187">
    <property type="entry name" value="Zn-dependent exopeptidases"/>
    <property type="match status" value="1"/>
</dbReference>
<feature type="binding site" evidence="1">
    <location>
        <position position="193"/>
    </location>
    <ligand>
        <name>Mn(2+)</name>
        <dbReference type="ChEBI" id="CHEBI:29035"/>
        <label>2</label>
    </ligand>
</feature>
<dbReference type="AlphaFoldDB" id="A0A7W7GJV0"/>
<feature type="region of interest" description="Disordered" evidence="2">
    <location>
        <begin position="1"/>
        <end position="26"/>
    </location>
</feature>
<dbReference type="InterPro" id="IPR036264">
    <property type="entry name" value="Bact_exopeptidase_dim_dom"/>
</dbReference>
<keyword evidence="1" id="KW-0479">Metal-binding</keyword>
<dbReference type="EMBL" id="JACHNA010000001">
    <property type="protein sequence ID" value="MBB4734586.1"/>
    <property type="molecule type" value="Genomic_DNA"/>
</dbReference>
<dbReference type="EC" id="3.5.1.-" evidence="3"/>
<evidence type="ECO:0000256" key="1">
    <source>
        <dbReference type="PIRSR" id="PIRSR005962-1"/>
    </source>
</evidence>
<keyword evidence="1" id="KW-0464">Manganese</keyword>
<dbReference type="RefSeq" id="WP_184240770.1">
    <property type="nucleotide sequence ID" value="NZ_JACHNA010000001.1"/>
</dbReference>
<sequence length="431" mass="44803">MTDATTRPADPTAPPSSAVEVPSTRPTVAAVEPGARALRRAVHAEPELGHVEHRTTAALLDHLARAGLQPQQLEDTGAYVDVGTGPLVLGLRADIDALPVDELTGLDYASRHQGIAHACGHDMHTAVMAGTAVSLHRILTGRGGSRALDEAASRAGGRVRVIFQPAEEIQPGGALGVIQQGALEGLPRILAAHCEPRFDVGTIGTRIGAITSAADTVRITLTGRGGHTSRPHLTEDMVFALSQIAVNVPAVLSRRIDVRSAVSVVWGQIAAGSAPNAIDSVGTLSGTMRCLDAEVWEEAGSLLDEVVTQVAAPYGVRVELEHIRGVPPVTNSEAETAVIEAAARRELGADAIQLTPQSMGGEDFAWMTQQVPGSMLRLGTRTPGGPVYDLHRGDYAPDERAIGVGMRVFTSAALGEMLGASGAGTEGRGRG</sequence>
<accession>A0A7W7GJV0</accession>
<name>A0A7W7GJV0_9MICC</name>
<dbReference type="Gene3D" id="3.40.630.10">
    <property type="entry name" value="Zn peptidases"/>
    <property type="match status" value="1"/>
</dbReference>
<keyword evidence="3" id="KW-0378">Hydrolase</keyword>
<comment type="cofactor">
    <cofactor evidence="1">
        <name>Mn(2+)</name>
        <dbReference type="ChEBI" id="CHEBI:29035"/>
    </cofactor>
    <text evidence="1">The Mn(2+) ion enhances activity.</text>
</comment>
<comment type="caution">
    <text evidence="3">The sequence shown here is derived from an EMBL/GenBank/DDBJ whole genome shotgun (WGS) entry which is preliminary data.</text>
</comment>
<dbReference type="Proteomes" id="UP000540191">
    <property type="component" value="Unassembled WGS sequence"/>
</dbReference>